<dbReference type="PANTHER" id="PTHR10241:SF29">
    <property type="entry name" value="LETHAL(2) GIANT LARVAE PROTEIN"/>
    <property type="match status" value="1"/>
</dbReference>
<dbReference type="Pfam" id="PF08366">
    <property type="entry name" value="LLGL"/>
    <property type="match status" value="1"/>
</dbReference>
<dbReference type="GO" id="GO:0051294">
    <property type="term" value="P:establishment of spindle orientation"/>
    <property type="evidence" value="ECO:0000316"/>
    <property type="project" value="WormBase"/>
</dbReference>
<dbReference type="SUPFAM" id="SSF50978">
    <property type="entry name" value="WD40 repeat-like"/>
    <property type="match status" value="2"/>
</dbReference>
<dbReference type="PaxDb" id="6239-F56F10.4"/>
<dbReference type="KEGG" id="cel:CELE_F56F10.4"/>
<dbReference type="STRING" id="6239.F56F10.4.1"/>
<dbReference type="OMA" id="EEMCITR"/>
<dbReference type="EMBL" id="HQ332389">
    <property type="protein sequence ID" value="ADO17800.1"/>
    <property type="molecule type" value="mRNA"/>
</dbReference>
<dbReference type="CTD" id="180435"/>
<feature type="domain" description="Lethal giant larvae homologue 2" evidence="4">
    <location>
        <begin position="272"/>
        <end position="368"/>
    </location>
</feature>
<accession>G5EEI1</accession>
<organism evidence="7 8">
    <name type="scientific">Caenorhabditis elegans</name>
    <dbReference type="NCBI Taxonomy" id="6239"/>
    <lineage>
        <taxon>Eukaryota</taxon>
        <taxon>Metazoa</taxon>
        <taxon>Ecdysozoa</taxon>
        <taxon>Nematoda</taxon>
        <taxon>Chromadorea</taxon>
        <taxon>Rhabditida</taxon>
        <taxon>Rhabditina</taxon>
        <taxon>Rhabditomorpha</taxon>
        <taxon>Rhabditoidea</taxon>
        <taxon>Rhabditidae</taxon>
        <taxon>Peloderinae</taxon>
        <taxon>Caenorhabditis</taxon>
    </lineage>
</organism>
<dbReference type="GO" id="GO:0032878">
    <property type="term" value="P:regulation of establishment or maintenance of cell polarity"/>
    <property type="evidence" value="ECO:0000318"/>
    <property type="project" value="GO_Central"/>
</dbReference>
<dbReference type="GO" id="GO:0030010">
    <property type="term" value="P:establishment of cell polarity"/>
    <property type="evidence" value="ECO:0000316"/>
    <property type="project" value="WormBase"/>
</dbReference>
<dbReference type="HOGENOM" id="CLU_313577_0_0_1"/>
<keyword evidence="8" id="KW-1185">Reference proteome</keyword>
<dbReference type="GO" id="GO:0005096">
    <property type="term" value="F:GTPase activator activity"/>
    <property type="evidence" value="ECO:0000318"/>
    <property type="project" value="GO_Central"/>
</dbReference>
<evidence type="ECO:0000313" key="6">
    <source>
        <dbReference type="EMBL" id="CBM91074.1"/>
    </source>
</evidence>
<dbReference type="GO" id="GO:0005886">
    <property type="term" value="C:plasma membrane"/>
    <property type="evidence" value="ECO:0000318"/>
    <property type="project" value="GO_Central"/>
</dbReference>
<dbReference type="GO" id="GO:0016323">
    <property type="term" value="C:basolateral plasma membrane"/>
    <property type="evidence" value="ECO:0000314"/>
    <property type="project" value="WormBase"/>
</dbReference>
<dbReference type="PeptideAtlas" id="G5EEI1"/>
<dbReference type="EMBL" id="BX284606">
    <property type="protein sequence ID" value="CCD70868.1"/>
    <property type="molecule type" value="Genomic_DNA"/>
</dbReference>
<dbReference type="InterPro" id="IPR000664">
    <property type="entry name" value="Lethal2_giant"/>
</dbReference>
<dbReference type="PRINTS" id="PR00962">
    <property type="entry name" value="LETHAL2GIANT"/>
</dbReference>
<dbReference type="AlphaFoldDB" id="G5EEI1"/>
<evidence type="ECO:0000256" key="2">
    <source>
        <dbReference type="ARBA" id="ARBA00022737"/>
    </source>
</evidence>
<reference evidence="5" key="3">
    <citation type="journal article" date="2010" name="Development">
        <title>The C. elegans homolog of Drosophila Lethal giant larvae functions redundantly with PAR-2 to maintain polarity in the early embryo.</title>
        <authorList>
            <person name="Beatty A."/>
            <person name="Morton D."/>
            <person name="Kemphues K."/>
        </authorList>
    </citation>
    <scope>NUCLEOTIDE SEQUENCE</scope>
</reference>
<evidence type="ECO:0000259" key="4">
    <source>
        <dbReference type="Pfam" id="PF08366"/>
    </source>
</evidence>
<dbReference type="Bgee" id="WBGene00018987">
    <property type="expression patterns" value="Expressed in pharyngeal muscle cell (C elegans) and 3 other cell types or tissues"/>
</dbReference>
<dbReference type="GO" id="GO:0005938">
    <property type="term" value="C:cell cortex"/>
    <property type="evidence" value="ECO:0000314"/>
    <property type="project" value="WormBase"/>
</dbReference>
<dbReference type="FunCoup" id="G5EEI1">
    <property type="interactions" value="1413"/>
</dbReference>
<feature type="region of interest" description="Disordered" evidence="3">
    <location>
        <begin position="681"/>
        <end position="700"/>
    </location>
</feature>
<dbReference type="RefSeq" id="NP_508169.2">
    <property type="nucleotide sequence ID" value="NM_075768.6"/>
</dbReference>
<dbReference type="GO" id="GO:0006893">
    <property type="term" value="P:Golgi to plasma membrane transport"/>
    <property type="evidence" value="ECO:0000318"/>
    <property type="project" value="GO_Central"/>
</dbReference>
<proteinExistence type="evidence at protein level"/>
<reference evidence="7" key="5">
    <citation type="submission" date="2024-10" db="EMBL/GenBank/DDBJ databases">
        <authorList>
            <consortium name="WormBase Consortium"/>
            <person name="WormBase"/>
        </authorList>
    </citation>
    <scope>NUCLEOTIDE SEQUENCE</scope>
    <source>
        <strain evidence="7">Bristol N2</strain>
    </source>
</reference>
<dbReference type="GO" id="GO:0019905">
    <property type="term" value="F:syntaxin binding"/>
    <property type="evidence" value="ECO:0000318"/>
    <property type="project" value="GO_Central"/>
</dbReference>
<name>G5EEI1_CAEEL</name>
<sequence>MSSILRFIRSKFYHEPEEHAIEQYAVFDEGNRGGFTSDVVAFDYHNGCVVIGSKNGEVTFYGYRGASWTVSLSKDSENKARIEHIFFISSNIALVLCDGQLIIPIHIKDGVITKKEELRFNENHKSKWDITHVQKLSDDTFALVFSMNNTIYRIKSKTLKSEVLVKAEDFEKWLPDDTELASITCLPEKPSILMLIAENGCVGVFNESQFVMKTSLRNYEDEAIQKLHWSSEKKKNVAFGISCNNKYTKWEFTVGKDCQISAQEVNVYSANQFGPYPCHQIRHFSVCADASDPNENFLIYQGGKSSGKYDDRDLITISHGDFVEKLELSSEIVGIVGVSGSYEDCKKSGVVLICTKCEIIGIDLERESLNMMQPKHFLSINNSTPTTHSRAIEIEENVWNRLESASKSYWETNQMSTRDWPLNFQKKIVTDANHQRASYRQVYLSGHSNGNICIWSSGGVGMSLMLVIRTSLEFDGASSFDNEDSNYYNSDEKPEKPVRKIGLYDPFDDDEEMCITRVHFDPKSGIVIGTNRGGYVLMYELWDSARTLTHWEATPISCNNSPPDTRKRALKPRKAELKYNAGYQIRLKNESDLPLVFSMHPSHRITDIVYLHKYHCLAVGSNFGIVMLDVNFGYLVYANSFNDDNNDSSNVSANQFQRFKSLKKSLRKTFRRKKKGTETLMDSGGAVASSSNHVQHETSPKRIDDFEEEEVFMERPIEAREELGVLDCYAENSKGTVTCLRMMRFPVLDDKNVDDIIAVGLHEGSVYFYAISEHDVGLRMTFKAEQIKKLSIPHKQPVVNLDITNEEGYFSASTRIVVITEEQLRIYNCQPMVKRDSYKITALEGLKIKNGMVARILNKKNSNNFESFVVLVANDGSLRVHSVQKASSFESRKFIDPIDVMALNSSCLSRDGDVAFLIKSSELQRSTVNLNFRGWSSTHKS</sequence>
<evidence type="ECO:0000256" key="1">
    <source>
        <dbReference type="ARBA" id="ARBA00022574"/>
    </source>
</evidence>
<evidence type="ECO:0000313" key="7">
    <source>
        <dbReference type="EMBL" id="CCD70868.1"/>
    </source>
</evidence>
<dbReference type="Proteomes" id="UP000001940">
    <property type="component" value="Chromosome X"/>
</dbReference>
<reference evidence="7 8" key="1">
    <citation type="journal article" date="1998" name="Science">
        <title>Genome sequence of the nematode C. elegans: a platform for investigating biology.</title>
        <authorList>
            <consortium name="The C. elegans sequencing consortium"/>
            <person name="Sulson J.E."/>
            <person name="Waterston R."/>
        </authorList>
    </citation>
    <scope>NUCLEOTIDE SEQUENCE [LARGE SCALE GENOMIC DNA]</scope>
    <source>
        <strain evidence="7 8">Bristol N2</strain>
    </source>
</reference>
<evidence type="ECO:0007829" key="10">
    <source>
        <dbReference type="PeptideAtlas" id="G5EEI1"/>
    </source>
</evidence>
<dbReference type="SMR" id="G5EEI1"/>
<dbReference type="WormBase" id="F56F10.4">
    <property type="protein sequence ID" value="CE45655"/>
    <property type="gene ID" value="WBGene00018987"/>
    <property type="gene designation" value="lgl-1"/>
</dbReference>
<dbReference type="GO" id="GO:0005737">
    <property type="term" value="C:cytoplasm"/>
    <property type="evidence" value="ECO:0000318"/>
    <property type="project" value="GO_Central"/>
</dbReference>
<dbReference type="GO" id="GO:0008104">
    <property type="term" value="P:intracellular protein localization"/>
    <property type="evidence" value="ECO:0000316"/>
    <property type="project" value="WormBase"/>
</dbReference>
<reference evidence="6" key="4">
    <citation type="submission" date="2010-06" db="EMBL/GenBank/DDBJ databases">
        <title>LGL Can Partition the Cortex of One-Cell Caenorhabditis elegans Embryos into Two Domains.</title>
        <authorList>
            <person name="Hoege C."/>
            <person name="Constantinescu A.T."/>
            <person name="Schwager A."/>
            <person name="Goehring N.W."/>
            <person name="Kumar P."/>
            <person name="Hyman A.A."/>
        </authorList>
    </citation>
    <scope>NUCLEOTIDE SEQUENCE</scope>
    <source>
        <strain evidence="6">Bristol N2</strain>
    </source>
</reference>
<dbReference type="PANTHER" id="PTHR10241">
    <property type="entry name" value="LETHAL 2 GIANT LARVAE PROTEIN"/>
    <property type="match status" value="1"/>
</dbReference>
<reference evidence="7" key="2">
    <citation type="submission" date="2003-03" db="EMBL/GenBank/DDBJ databases">
        <authorList>
            <person name="Sulson J.E."/>
            <person name="Waterston R."/>
        </authorList>
    </citation>
    <scope>NUCLEOTIDE SEQUENCE</scope>
    <source>
        <strain evidence="7">Bristol N2</strain>
    </source>
</reference>
<dbReference type="AGR" id="WB:WBGene00018987"/>
<dbReference type="GeneID" id="180435"/>
<dbReference type="EMBL" id="FN908852">
    <property type="protein sequence ID" value="CBM91074.1"/>
    <property type="molecule type" value="mRNA"/>
</dbReference>
<dbReference type="eggNOG" id="KOG1983">
    <property type="taxonomic scope" value="Eukaryota"/>
</dbReference>
<evidence type="ECO:0000313" key="5">
    <source>
        <dbReference type="EMBL" id="ADO17800.1"/>
    </source>
</evidence>
<protein>
    <submittedName>
        <fullName evidence="5 6">LGL-1</fullName>
    </submittedName>
    <submittedName>
        <fullName evidence="7">Lethal giant larvae homologue 2 domain-containing protein</fullName>
    </submittedName>
</protein>
<keyword evidence="2" id="KW-0677">Repeat</keyword>
<dbReference type="GO" id="GO:0030864">
    <property type="term" value="C:cortical actin cytoskeleton"/>
    <property type="evidence" value="ECO:0000318"/>
    <property type="project" value="GO_Central"/>
</dbReference>
<dbReference type="OrthoDB" id="19944at2759"/>
<dbReference type="InterPro" id="IPR013577">
    <property type="entry name" value="LLGL2"/>
</dbReference>
<dbReference type="GO" id="GO:0030866">
    <property type="term" value="P:cortical actin cytoskeleton organization"/>
    <property type="evidence" value="ECO:0000318"/>
    <property type="project" value="GO_Central"/>
</dbReference>
<evidence type="ECO:0000313" key="8">
    <source>
        <dbReference type="Proteomes" id="UP000001940"/>
    </source>
</evidence>
<keyword evidence="1" id="KW-0853">WD repeat</keyword>
<dbReference type="InterPro" id="IPR036322">
    <property type="entry name" value="WD40_repeat_dom_sf"/>
</dbReference>
<dbReference type="GO" id="GO:0008593">
    <property type="term" value="P:regulation of Notch signaling pathway"/>
    <property type="evidence" value="ECO:0000318"/>
    <property type="project" value="GO_Central"/>
</dbReference>
<evidence type="ECO:0000256" key="3">
    <source>
        <dbReference type="SAM" id="MobiDB-lite"/>
    </source>
</evidence>
<dbReference type="GO" id="GO:0044877">
    <property type="term" value="F:protein-containing complex binding"/>
    <property type="evidence" value="ECO:0000353"/>
    <property type="project" value="WormBase"/>
</dbReference>
<evidence type="ECO:0000313" key="9">
    <source>
        <dbReference type="WormBase" id="F56F10.4"/>
    </source>
</evidence>
<gene>
    <name evidence="7 9" type="primary">lgl-1</name>
    <name evidence="7" type="ORF">CELE_F56F10.4</name>
    <name evidence="9" type="ORF">F56F10.4</name>
</gene>
<keyword evidence="10" id="KW-1267">Proteomics identification</keyword>
<dbReference type="GO" id="GO:0045159">
    <property type="term" value="F:myosin II binding"/>
    <property type="evidence" value="ECO:0000318"/>
    <property type="project" value="GO_Central"/>
</dbReference>